<dbReference type="VEuPathDB" id="FungiDB:PGTG_11951"/>
<dbReference type="Proteomes" id="UP000008783">
    <property type="component" value="Unassembled WGS sequence"/>
</dbReference>
<reference evidence="2" key="2">
    <citation type="journal article" date="2011" name="Proc. Natl. Acad. Sci. U.S.A.">
        <title>Obligate biotrophy features unraveled by the genomic analysis of rust fungi.</title>
        <authorList>
            <person name="Duplessis S."/>
            <person name="Cuomo C.A."/>
            <person name="Lin Y.-C."/>
            <person name="Aerts A."/>
            <person name="Tisserant E."/>
            <person name="Veneault-Fourrey C."/>
            <person name="Joly D.L."/>
            <person name="Hacquard S."/>
            <person name="Amselem J."/>
            <person name="Cantarel B.L."/>
            <person name="Chiu R."/>
            <person name="Coutinho P.M."/>
            <person name="Feau N."/>
            <person name="Field M."/>
            <person name="Frey P."/>
            <person name="Gelhaye E."/>
            <person name="Goldberg J."/>
            <person name="Grabherr M.G."/>
            <person name="Kodira C.D."/>
            <person name="Kohler A."/>
            <person name="Kuees U."/>
            <person name="Lindquist E.A."/>
            <person name="Lucas S.M."/>
            <person name="Mago R."/>
            <person name="Mauceli E."/>
            <person name="Morin E."/>
            <person name="Murat C."/>
            <person name="Pangilinan J.L."/>
            <person name="Park R."/>
            <person name="Pearson M."/>
            <person name="Quesneville H."/>
            <person name="Rouhier N."/>
            <person name="Sakthikumar S."/>
            <person name="Salamov A.A."/>
            <person name="Schmutz J."/>
            <person name="Selles B."/>
            <person name="Shapiro H."/>
            <person name="Tanguay P."/>
            <person name="Tuskan G.A."/>
            <person name="Henrissat B."/>
            <person name="Van de Peer Y."/>
            <person name="Rouze P."/>
            <person name="Ellis J.G."/>
            <person name="Dodds P.N."/>
            <person name="Schein J.E."/>
            <person name="Zhong S."/>
            <person name="Hamelin R.C."/>
            <person name="Grigoriev I.V."/>
            <person name="Szabo L.J."/>
            <person name="Martin F."/>
        </authorList>
    </citation>
    <scope>NUCLEOTIDE SEQUENCE [LARGE SCALE GENOMIC DNA]</scope>
    <source>
        <strain evidence="2">CRL 75-36-700-3 / race SCCL</strain>
    </source>
</reference>
<dbReference type="RefSeq" id="XP_003330014.1">
    <property type="nucleotide sequence ID" value="XM_003329966.1"/>
</dbReference>
<dbReference type="GeneID" id="10544155"/>
<proteinExistence type="predicted"/>
<gene>
    <name evidence="1" type="ORF">PGTG_11951</name>
</gene>
<dbReference type="InParanoid" id="E3KMS0"/>
<organism evidence="1 2">
    <name type="scientific">Puccinia graminis f. sp. tritici (strain CRL 75-36-700-3 / race SCCL)</name>
    <name type="common">Black stem rust fungus</name>
    <dbReference type="NCBI Taxonomy" id="418459"/>
    <lineage>
        <taxon>Eukaryota</taxon>
        <taxon>Fungi</taxon>
        <taxon>Dikarya</taxon>
        <taxon>Basidiomycota</taxon>
        <taxon>Pucciniomycotina</taxon>
        <taxon>Pucciniomycetes</taxon>
        <taxon>Pucciniales</taxon>
        <taxon>Pucciniaceae</taxon>
        <taxon>Puccinia</taxon>
    </lineage>
</organism>
<name>E3KMS0_PUCGT</name>
<evidence type="ECO:0000313" key="2">
    <source>
        <dbReference type="Proteomes" id="UP000008783"/>
    </source>
</evidence>
<keyword evidence="2" id="KW-1185">Reference proteome</keyword>
<dbReference type="OrthoDB" id="2500893at2759"/>
<dbReference type="AlphaFoldDB" id="E3KMS0"/>
<dbReference type="EMBL" id="DS178295">
    <property type="protein sequence ID" value="EFP85595.1"/>
    <property type="molecule type" value="Genomic_DNA"/>
</dbReference>
<sequence>MEPAVNPEPSLANRVNLCEAARSATGYATAGARDYSALSRPLLEHSDLLESEPLILTDQHHHTLTFKATFPADGSKKHKTVLEACLAEKGIERPLNSFLGLLDGDEYEIGKGLTEPEKIETWNLIQKKLKEFKSSGQVLSQQEVRFQVDFIKAFNRLANHVLQNRLLNSVKSINSYKPETVVSMVKMYSELVFQRLGRKVFDSWMSSVPDLNFLTSGWDLRHFHRSIKALSAQGQEKVVHAVMGKVLSHTREFFSLRGSQFSKRFAKIHQEFIELQPNFLGQTHSLSTKLDQAGPDTIDEVMKGSPITSFTEKLVDFFKKPELTTPDLEQRRIEYQLVYYMLNFIDQNHPQIISKTVKCTETKLPRTERDKH</sequence>
<reference key="1">
    <citation type="submission" date="2007-01" db="EMBL/GenBank/DDBJ databases">
        <title>The Genome Sequence of Puccinia graminis f. sp. tritici Strain CRL 75-36-700-3.</title>
        <authorList>
            <consortium name="The Broad Institute Genome Sequencing Platform"/>
            <person name="Birren B."/>
            <person name="Lander E."/>
            <person name="Galagan J."/>
            <person name="Nusbaum C."/>
            <person name="Devon K."/>
            <person name="Cuomo C."/>
            <person name="Jaffe D."/>
            <person name="Butler J."/>
            <person name="Alvarez P."/>
            <person name="Gnerre S."/>
            <person name="Grabherr M."/>
            <person name="Mauceli E."/>
            <person name="Brockman W."/>
            <person name="Young S."/>
            <person name="LaButti K."/>
            <person name="Sykes S."/>
            <person name="DeCaprio D."/>
            <person name="Crawford M."/>
            <person name="Koehrsen M."/>
            <person name="Engels R."/>
            <person name="Montgomery P."/>
            <person name="Pearson M."/>
            <person name="Howarth C."/>
            <person name="Larson L."/>
            <person name="White J."/>
            <person name="Zeng Q."/>
            <person name="Kodira C."/>
            <person name="Yandava C."/>
            <person name="Alvarado L."/>
            <person name="O'Leary S."/>
            <person name="Szabo L."/>
            <person name="Dean R."/>
            <person name="Schein J."/>
        </authorList>
    </citation>
    <scope>NUCLEOTIDE SEQUENCE</scope>
    <source>
        <strain>CRL 75-36-700-3</strain>
    </source>
</reference>
<evidence type="ECO:0000313" key="1">
    <source>
        <dbReference type="EMBL" id="EFP85595.1"/>
    </source>
</evidence>
<accession>E3KMS0</accession>
<dbReference type="HOGENOM" id="CLU_744221_0_0_1"/>
<protein>
    <submittedName>
        <fullName evidence="1">Uncharacterized protein</fullName>
    </submittedName>
</protein>
<dbReference type="KEGG" id="pgr:PGTG_11951"/>